<dbReference type="Pfam" id="PF13377">
    <property type="entry name" value="Peripla_BP_3"/>
    <property type="match status" value="1"/>
</dbReference>
<organism evidence="5 6">
    <name type="scientific">Microlunatus elymi</name>
    <dbReference type="NCBI Taxonomy" id="2596828"/>
    <lineage>
        <taxon>Bacteria</taxon>
        <taxon>Bacillati</taxon>
        <taxon>Actinomycetota</taxon>
        <taxon>Actinomycetes</taxon>
        <taxon>Propionibacteriales</taxon>
        <taxon>Propionibacteriaceae</taxon>
        <taxon>Microlunatus</taxon>
    </lineage>
</organism>
<dbReference type="GO" id="GO:0003700">
    <property type="term" value="F:DNA-binding transcription factor activity"/>
    <property type="evidence" value="ECO:0007669"/>
    <property type="project" value="TreeGrafter"/>
</dbReference>
<evidence type="ECO:0000256" key="2">
    <source>
        <dbReference type="ARBA" id="ARBA00023125"/>
    </source>
</evidence>
<dbReference type="EMBL" id="CP041692">
    <property type="protein sequence ID" value="QDP94638.1"/>
    <property type="molecule type" value="Genomic_DNA"/>
</dbReference>
<reference evidence="5 6" key="1">
    <citation type="submission" date="2019-07" db="EMBL/GenBank/DDBJ databases">
        <title>Microlunatus dokdonensis sp. nov. isolated from the rhizospheric soil of the wild plant Elymus tsukushiensis.</title>
        <authorList>
            <person name="Ghim S.-Y."/>
            <person name="Hwang Y.-J."/>
            <person name="Son J.-S."/>
            <person name="Shin J.-H."/>
        </authorList>
    </citation>
    <scope>NUCLEOTIDE SEQUENCE [LARGE SCALE GENOMIC DNA]</scope>
    <source>
        <strain evidence="5 6">KUDC0627</strain>
    </source>
</reference>
<dbReference type="RefSeq" id="WP_143984627.1">
    <property type="nucleotide sequence ID" value="NZ_CP041692.1"/>
</dbReference>
<evidence type="ECO:0000313" key="5">
    <source>
        <dbReference type="EMBL" id="QDP94638.1"/>
    </source>
</evidence>
<dbReference type="OrthoDB" id="189006at2"/>
<evidence type="ECO:0000313" key="6">
    <source>
        <dbReference type="Proteomes" id="UP000319263"/>
    </source>
</evidence>
<name>A0A516PTX9_9ACTN</name>
<accession>A0A516PTX9</accession>
<proteinExistence type="predicted"/>
<dbReference type="Proteomes" id="UP000319263">
    <property type="component" value="Chromosome"/>
</dbReference>
<protein>
    <submittedName>
        <fullName evidence="5">LacI family transcriptional regulator</fullName>
    </submittedName>
</protein>
<dbReference type="AlphaFoldDB" id="A0A516PTX9"/>
<keyword evidence="3" id="KW-0804">Transcription</keyword>
<dbReference type="InterPro" id="IPR046335">
    <property type="entry name" value="LacI/GalR-like_sensor"/>
</dbReference>
<evidence type="ECO:0000259" key="4">
    <source>
        <dbReference type="Pfam" id="PF13377"/>
    </source>
</evidence>
<gene>
    <name evidence="5" type="ORF">FOE78_00730</name>
</gene>
<dbReference type="SUPFAM" id="SSF53822">
    <property type="entry name" value="Periplasmic binding protein-like I"/>
    <property type="match status" value="1"/>
</dbReference>
<dbReference type="Gene3D" id="3.40.50.2300">
    <property type="match status" value="2"/>
</dbReference>
<dbReference type="GO" id="GO:0000976">
    <property type="term" value="F:transcription cis-regulatory region binding"/>
    <property type="evidence" value="ECO:0007669"/>
    <property type="project" value="TreeGrafter"/>
</dbReference>
<feature type="domain" description="Transcriptional regulator LacI/GalR-like sensor" evidence="4">
    <location>
        <begin position="111"/>
        <end position="266"/>
    </location>
</feature>
<dbReference type="InterPro" id="IPR028082">
    <property type="entry name" value="Peripla_BP_I"/>
</dbReference>
<dbReference type="PANTHER" id="PTHR30146:SF155">
    <property type="entry name" value="ALANINE RACEMASE"/>
    <property type="match status" value="1"/>
</dbReference>
<keyword evidence="6" id="KW-1185">Reference proteome</keyword>
<keyword evidence="2" id="KW-0238">DNA-binding</keyword>
<dbReference type="PANTHER" id="PTHR30146">
    <property type="entry name" value="LACI-RELATED TRANSCRIPTIONAL REPRESSOR"/>
    <property type="match status" value="1"/>
</dbReference>
<dbReference type="CDD" id="cd06267">
    <property type="entry name" value="PBP1_LacI_sugar_binding-like"/>
    <property type="match status" value="1"/>
</dbReference>
<keyword evidence="1" id="KW-0805">Transcription regulation</keyword>
<dbReference type="KEGG" id="mik:FOE78_00730"/>
<evidence type="ECO:0000256" key="1">
    <source>
        <dbReference type="ARBA" id="ARBA00023015"/>
    </source>
</evidence>
<sequence>MAIQNAAWSPRSEQFYNRLLVGLEDELVAQAHGLLIKIVSDRDEELSTLRQWARDGAVQGVVCKDIAVGDDFEASVQRTGLAYAILGDSSQLNHANLVAVNNADGMRRVLDHLIAGGRHEIDWISGPQRQLHTHVRLGVFEQYRADGRILGQAAEADYDVDRCLELITAALQRDVRPRAFLLDGEDVGIRVLERIRELGFSVPGDVALMCWDDSLTCQRADPPITALNHHVEELGRSVGRCLVAAAAGRLLHETAPDLQIVARASTD</sequence>
<evidence type="ECO:0000256" key="3">
    <source>
        <dbReference type="ARBA" id="ARBA00023163"/>
    </source>
</evidence>